<evidence type="ECO:0000313" key="1">
    <source>
        <dbReference type="EMBL" id="AHB79460.1"/>
    </source>
</evidence>
<dbReference type="InterPro" id="IPR055703">
    <property type="entry name" value="DUF7279"/>
</dbReference>
<protein>
    <submittedName>
        <fullName evidence="1">Uncharacterized protein</fullName>
    </submittedName>
</protein>
<dbReference type="EMBL" id="KF620435">
    <property type="protein sequence ID" value="AHB79460.1"/>
    <property type="molecule type" value="Genomic_DNA"/>
</dbReference>
<evidence type="ECO:0000313" key="2">
    <source>
        <dbReference type="Proteomes" id="UP000018812"/>
    </source>
</evidence>
<dbReference type="RefSeq" id="YP_009008443.1">
    <property type="nucleotide sequence ID" value="NC_023589.1"/>
</dbReference>
<name>V5UQ04_9CAUD</name>
<dbReference type="KEGG" id="vg:18504887"/>
<proteinExistence type="predicted"/>
<dbReference type="Pfam" id="PF23945">
    <property type="entry name" value="DUF7279"/>
    <property type="match status" value="1"/>
</dbReference>
<sequence length="61" mass="7518">MRIVCNRYNPTSLIEFMEPIGSRINYDKRWQVTLVDKRERHYDHFFVAKPTRKQIRKLHKG</sequence>
<keyword evidence="2" id="KW-1185">Reference proteome</keyword>
<accession>V5UQ04</accession>
<dbReference type="Proteomes" id="UP000018812">
    <property type="component" value="Segment"/>
</dbReference>
<dbReference type="GeneID" id="18504887"/>
<organism evidence="1 2">
    <name type="scientific">Shigella phage pSb-1</name>
    <dbReference type="NCBI Taxonomy" id="1414738"/>
    <lineage>
        <taxon>Viruses</taxon>
        <taxon>Duplodnaviria</taxon>
        <taxon>Heunggongvirae</taxon>
        <taxon>Uroviricota</taxon>
        <taxon>Caudoviricetes</taxon>
        <taxon>Schitoviridae</taxon>
        <taxon>Enquatrovirinae</taxon>
        <taxon>Gamaleyavirus</taxon>
        <taxon>Gamaleyavirus Sb1</taxon>
    </lineage>
</organism>
<gene>
    <name evidence="1" type="ORF">psb1_0042</name>
</gene>
<dbReference type="OrthoDB" id="27647at10239"/>
<reference evidence="1 2" key="1">
    <citation type="journal article" date="2014" name="Res. Microbiol.">
        <title>Characterization and complete genome sequence of a novel N4-like bacteriophage, pSb-1 infecting Shigella boydii.</title>
        <authorList>
            <person name="Jun J.W."/>
            <person name="Yun S.K."/>
            <person name="Kim H.J."/>
            <person name="Chai J.Y."/>
            <person name="Park S.C."/>
        </authorList>
    </citation>
    <scope>NUCLEOTIDE SEQUENCE [LARGE SCALE GENOMIC DNA]</scope>
</reference>